<reference evidence="2" key="2">
    <citation type="submission" date="2018-05" db="EMBL/GenBank/DDBJ databases">
        <title>OgluRS3 (Oryza glumaepatula Reference Sequence Version 3).</title>
        <authorList>
            <person name="Zhang J."/>
            <person name="Kudrna D."/>
            <person name="Lee S."/>
            <person name="Talag J."/>
            <person name="Welchert J."/>
            <person name="Wing R.A."/>
        </authorList>
    </citation>
    <scope>NUCLEOTIDE SEQUENCE [LARGE SCALE GENOMIC DNA]</scope>
</reference>
<dbReference type="PANTHER" id="PTHR35832:SF6">
    <property type="entry name" value="EXPRESSED PROTEIN"/>
    <property type="match status" value="1"/>
</dbReference>
<accession>A0A0E0BLZ9</accession>
<evidence type="ECO:0000313" key="3">
    <source>
        <dbReference type="Proteomes" id="UP000026961"/>
    </source>
</evidence>
<dbReference type="InterPro" id="IPR036537">
    <property type="entry name" value="Adaptor_Cbl_N_dom_sf"/>
</dbReference>
<protein>
    <recommendedName>
        <fullName evidence="1">DUF7792 domain-containing protein</fullName>
    </recommendedName>
</protein>
<reference evidence="2" key="1">
    <citation type="submission" date="2015-04" db="UniProtKB">
        <authorList>
            <consortium name="EnsemblPlants"/>
        </authorList>
    </citation>
    <scope>IDENTIFICATION</scope>
</reference>
<dbReference type="AlphaFoldDB" id="A0A0E0BLZ9"/>
<dbReference type="eggNOG" id="ENOG502R3VS">
    <property type="taxonomic scope" value="Eukaryota"/>
</dbReference>
<dbReference type="InterPro" id="IPR059179">
    <property type="entry name" value="MLKL-like_MCAfunc"/>
</dbReference>
<dbReference type="CDD" id="cd21037">
    <property type="entry name" value="MLKL_NTD"/>
    <property type="match status" value="1"/>
</dbReference>
<evidence type="ECO:0000313" key="2">
    <source>
        <dbReference type="EnsemblPlants" id="OGLUM11G21540.1"/>
    </source>
</evidence>
<dbReference type="Proteomes" id="UP000026961">
    <property type="component" value="Chromosome 11"/>
</dbReference>
<keyword evidence="3" id="KW-1185">Reference proteome</keyword>
<dbReference type="InterPro" id="IPR056694">
    <property type="entry name" value="DUF7792"/>
</dbReference>
<dbReference type="PANTHER" id="PTHR35832">
    <property type="entry name" value="OS12G0248400 PROTEIN-RELATED"/>
    <property type="match status" value="1"/>
</dbReference>
<sequence>MESLSSVSTIVRIAQEIAGAVSTVSRNRSRCRKLAKRVECIGDLLRELESSSAAAAGAGDDDDEATRRLLAVLEDALHRALELVTSCQDSGCPRSLIAGGRMAGLFDEVDGDIDRCLLELGVANRILITRLEGLLHRNALRSCDLAPPSSPSPATIGTETETTVTVRIGMPRVEHIEHRVHTVQGATNVASVVASSKDHLTDKSSAAPRGSVGVTDVAAVVASNRDKFTVKSSTATRGNAGVTGVAPVIASDKDKFTMRSGTATRGNTGVANVAPHAASNKNKFTTIRSDAATRGNARVTNVAPAAASNNNKFTVRSSGATRGNAGVTNVAAVVGSSKNQFTARNGATSVATLLQEPPSNGYGYWPYADEEGLTTGESYSDTAGGGRFDAVAAAATYYYYFPPFQHMFNEEDPTNACTIL</sequence>
<evidence type="ECO:0000259" key="1">
    <source>
        <dbReference type="Pfam" id="PF25055"/>
    </source>
</evidence>
<dbReference type="Gramene" id="OGLUM11G21540.1">
    <property type="protein sequence ID" value="OGLUM11G21540.1"/>
    <property type="gene ID" value="OGLUM11G21540"/>
</dbReference>
<dbReference type="GO" id="GO:0007166">
    <property type="term" value="P:cell surface receptor signaling pathway"/>
    <property type="evidence" value="ECO:0007669"/>
    <property type="project" value="InterPro"/>
</dbReference>
<dbReference type="HOGENOM" id="CLU_671556_0_0_1"/>
<proteinExistence type="predicted"/>
<name>A0A0E0BLZ9_9ORYZ</name>
<organism evidence="2">
    <name type="scientific">Oryza glumipatula</name>
    <dbReference type="NCBI Taxonomy" id="40148"/>
    <lineage>
        <taxon>Eukaryota</taxon>
        <taxon>Viridiplantae</taxon>
        <taxon>Streptophyta</taxon>
        <taxon>Embryophyta</taxon>
        <taxon>Tracheophyta</taxon>
        <taxon>Spermatophyta</taxon>
        <taxon>Magnoliopsida</taxon>
        <taxon>Liliopsida</taxon>
        <taxon>Poales</taxon>
        <taxon>Poaceae</taxon>
        <taxon>BOP clade</taxon>
        <taxon>Oryzoideae</taxon>
        <taxon>Oryzeae</taxon>
        <taxon>Oryzinae</taxon>
        <taxon>Oryza</taxon>
    </lineage>
</organism>
<feature type="domain" description="DUF7792" evidence="1">
    <location>
        <begin position="8"/>
        <end position="97"/>
    </location>
</feature>
<dbReference type="EnsemblPlants" id="OGLUM11G21540.1">
    <property type="protein sequence ID" value="OGLUM11G21540.1"/>
    <property type="gene ID" value="OGLUM11G21540"/>
</dbReference>
<dbReference type="Pfam" id="PF25055">
    <property type="entry name" value="DUF7792"/>
    <property type="match status" value="1"/>
</dbReference>
<dbReference type="Gene3D" id="1.20.930.20">
    <property type="entry name" value="Adaptor protein Cbl, N-terminal domain"/>
    <property type="match status" value="1"/>
</dbReference>